<dbReference type="EMBL" id="JAADYS010002575">
    <property type="protein sequence ID" value="KAF4457775.1"/>
    <property type="molecule type" value="Genomic_DNA"/>
</dbReference>
<accession>A0A8H4KX79</accession>
<keyword evidence="3" id="KW-1185">Reference proteome</keyword>
<name>A0A8H4KX79_9HYPO</name>
<feature type="compositionally biased region" description="Polar residues" evidence="1">
    <location>
        <begin position="9"/>
        <end position="18"/>
    </location>
</feature>
<dbReference type="AlphaFoldDB" id="A0A8H4KX79"/>
<feature type="region of interest" description="Disordered" evidence="1">
    <location>
        <begin position="1"/>
        <end position="149"/>
    </location>
</feature>
<organism evidence="2 3">
    <name type="scientific">Fusarium albosuccineum</name>
    <dbReference type="NCBI Taxonomy" id="1237068"/>
    <lineage>
        <taxon>Eukaryota</taxon>
        <taxon>Fungi</taxon>
        <taxon>Dikarya</taxon>
        <taxon>Ascomycota</taxon>
        <taxon>Pezizomycotina</taxon>
        <taxon>Sordariomycetes</taxon>
        <taxon>Hypocreomycetidae</taxon>
        <taxon>Hypocreales</taxon>
        <taxon>Nectriaceae</taxon>
        <taxon>Fusarium</taxon>
        <taxon>Fusarium decemcellulare species complex</taxon>
    </lineage>
</organism>
<dbReference type="Proteomes" id="UP000554235">
    <property type="component" value="Unassembled WGS sequence"/>
</dbReference>
<reference evidence="2 3" key="1">
    <citation type="submission" date="2020-01" db="EMBL/GenBank/DDBJ databases">
        <title>Identification and distribution of gene clusters putatively required for synthesis of sphingolipid metabolism inhibitors in phylogenetically diverse species of the filamentous fungus Fusarium.</title>
        <authorList>
            <person name="Kim H.-S."/>
            <person name="Busman M."/>
            <person name="Brown D.W."/>
            <person name="Divon H."/>
            <person name="Uhlig S."/>
            <person name="Proctor R.H."/>
        </authorList>
    </citation>
    <scope>NUCLEOTIDE SEQUENCE [LARGE SCALE GENOMIC DNA]</scope>
    <source>
        <strain evidence="2 3">NRRL 20459</strain>
    </source>
</reference>
<protein>
    <submittedName>
        <fullName evidence="2">Uncharacterized protein</fullName>
    </submittedName>
</protein>
<comment type="caution">
    <text evidence="2">The sequence shown here is derived from an EMBL/GenBank/DDBJ whole genome shotgun (WGS) entry which is preliminary data.</text>
</comment>
<sequence length="175" mass="19543">MEVEPSIQPRLNSATNVLQKHHSSGKRIDLPESAFSHLSGHVKRRKDNIVVAEPPPNNPRRVDLVRPTRHPRRGRGSTRKLDHGDGSDSDSDSGNTRKFEGYADEPVAARRRGPGHRDGSYSPPPKQEITRREEADRMQVPHDWVEESDEDRNKKVIFSVLLGGLALVIAVANNA</sequence>
<feature type="compositionally biased region" description="Basic residues" evidence="1">
    <location>
        <begin position="67"/>
        <end position="78"/>
    </location>
</feature>
<gene>
    <name evidence="2" type="ORF">FALBO_15138</name>
</gene>
<feature type="compositionally biased region" description="Basic and acidic residues" evidence="1">
    <location>
        <begin position="128"/>
        <end position="145"/>
    </location>
</feature>
<evidence type="ECO:0000313" key="3">
    <source>
        <dbReference type="Proteomes" id="UP000554235"/>
    </source>
</evidence>
<evidence type="ECO:0000256" key="1">
    <source>
        <dbReference type="SAM" id="MobiDB-lite"/>
    </source>
</evidence>
<proteinExistence type="predicted"/>
<evidence type="ECO:0000313" key="2">
    <source>
        <dbReference type="EMBL" id="KAF4457775.1"/>
    </source>
</evidence>